<keyword evidence="2" id="KW-1185">Reference proteome</keyword>
<sequence>MFNYNVSTMIIKYFLPGNKKALITVSKDKNLQYMVSFLGDANTGDVFDVRGRSEITIPTCLFNLAHKMQKIFDMMSSRTTVSEGVVPIVAPIDVIVDAVQCMD</sequence>
<feature type="non-terminal residue" evidence="1">
    <location>
        <position position="1"/>
    </location>
</feature>
<dbReference type="Proteomes" id="UP000257109">
    <property type="component" value="Unassembled WGS sequence"/>
</dbReference>
<protein>
    <submittedName>
        <fullName evidence="1">Uncharacterized protein</fullName>
    </submittedName>
</protein>
<organism evidence="1 2">
    <name type="scientific">Mucuna pruriens</name>
    <name type="common">Velvet bean</name>
    <name type="synonym">Dolichos pruriens</name>
    <dbReference type="NCBI Taxonomy" id="157652"/>
    <lineage>
        <taxon>Eukaryota</taxon>
        <taxon>Viridiplantae</taxon>
        <taxon>Streptophyta</taxon>
        <taxon>Embryophyta</taxon>
        <taxon>Tracheophyta</taxon>
        <taxon>Spermatophyta</taxon>
        <taxon>Magnoliopsida</taxon>
        <taxon>eudicotyledons</taxon>
        <taxon>Gunneridae</taxon>
        <taxon>Pentapetalae</taxon>
        <taxon>rosids</taxon>
        <taxon>fabids</taxon>
        <taxon>Fabales</taxon>
        <taxon>Fabaceae</taxon>
        <taxon>Papilionoideae</taxon>
        <taxon>50 kb inversion clade</taxon>
        <taxon>NPAAA clade</taxon>
        <taxon>indigoferoid/millettioid clade</taxon>
        <taxon>Phaseoleae</taxon>
        <taxon>Mucuna</taxon>
    </lineage>
</organism>
<evidence type="ECO:0000313" key="1">
    <source>
        <dbReference type="EMBL" id="RDX65229.1"/>
    </source>
</evidence>
<reference evidence="1" key="1">
    <citation type="submission" date="2018-05" db="EMBL/GenBank/DDBJ databases">
        <title>Draft genome of Mucuna pruriens seed.</title>
        <authorList>
            <person name="Nnadi N.E."/>
            <person name="Vos R."/>
            <person name="Hasami M.H."/>
            <person name="Devisetty U.K."/>
            <person name="Aguiy J.C."/>
        </authorList>
    </citation>
    <scope>NUCLEOTIDE SEQUENCE [LARGE SCALE GENOMIC DNA]</scope>
    <source>
        <strain evidence="1">JCA_2017</strain>
    </source>
</reference>
<proteinExistence type="predicted"/>
<gene>
    <name evidence="1" type="ORF">CR513_56129</name>
</gene>
<dbReference type="EMBL" id="QJKJ01014012">
    <property type="protein sequence ID" value="RDX65229.1"/>
    <property type="molecule type" value="Genomic_DNA"/>
</dbReference>
<dbReference type="OrthoDB" id="125347at2759"/>
<evidence type="ECO:0000313" key="2">
    <source>
        <dbReference type="Proteomes" id="UP000257109"/>
    </source>
</evidence>
<name>A0A371EH04_MUCPR</name>
<accession>A0A371EH04</accession>
<comment type="caution">
    <text evidence="1">The sequence shown here is derived from an EMBL/GenBank/DDBJ whole genome shotgun (WGS) entry which is preliminary data.</text>
</comment>
<dbReference type="AlphaFoldDB" id="A0A371EH04"/>